<dbReference type="Proteomes" id="UP000036168">
    <property type="component" value="Unassembled WGS sequence"/>
</dbReference>
<sequence>MKGDRVVLRNILLGASVGAVMSLLHKPTREACGEKLSACKSKIKLYRSNPNLLTDCIKEKIEETKKLSASVTDDLNFLNQQIRELKETTPKVIELIEETREHFSKKTDNRLE</sequence>
<organism evidence="1 3">
    <name type="scientific">Bacillus glycinifermentans</name>
    <dbReference type="NCBI Taxonomy" id="1664069"/>
    <lineage>
        <taxon>Bacteria</taxon>
        <taxon>Bacillati</taxon>
        <taxon>Bacillota</taxon>
        <taxon>Bacilli</taxon>
        <taxon>Bacillales</taxon>
        <taxon>Bacillaceae</taxon>
        <taxon>Bacillus</taxon>
    </lineage>
</organism>
<evidence type="ECO:0008006" key="5">
    <source>
        <dbReference type="Google" id="ProtNLM"/>
    </source>
</evidence>
<comment type="caution">
    <text evidence="1">The sequence shown here is derived from an EMBL/GenBank/DDBJ whole genome shotgun (WGS) entry which is preliminary data.</text>
</comment>
<accession>A0A0J6HI58</accession>
<proteinExistence type="predicted"/>
<dbReference type="EMBL" id="LECW02000035">
    <property type="protein sequence ID" value="KRT92013.1"/>
    <property type="molecule type" value="Genomic_DNA"/>
</dbReference>
<dbReference type="EMBL" id="JARRTL010000018">
    <property type="protein sequence ID" value="MEC0486454.1"/>
    <property type="molecule type" value="Genomic_DNA"/>
</dbReference>
<dbReference type="OrthoDB" id="2353585at2"/>
<dbReference type="RefSeq" id="WP_048406570.1">
    <property type="nucleotide sequence ID" value="NZ_JAQCPU010000011.1"/>
</dbReference>
<name>A0A0J6HI58_9BACI</name>
<dbReference type="AlphaFoldDB" id="A0A0J6HI58"/>
<dbReference type="Proteomes" id="UP001341297">
    <property type="component" value="Unassembled WGS sequence"/>
</dbReference>
<dbReference type="STRING" id="1664069.BGLY_0842"/>
<evidence type="ECO:0000313" key="1">
    <source>
        <dbReference type="EMBL" id="KRT92013.1"/>
    </source>
</evidence>
<protein>
    <recommendedName>
        <fullName evidence="5">YtxH domain-containing protein</fullName>
    </recommendedName>
</protein>
<reference evidence="1 3" key="1">
    <citation type="journal article" date="2015" name="Int. J. Syst. Evol. Microbiol.">
        <title>Bacillus glycinifermentans sp. nov., isolated from fermented soybean paste.</title>
        <authorList>
            <person name="Kim S.J."/>
            <person name="Dunlap C.A."/>
            <person name="Kwon S.W."/>
            <person name="Rooney A.P."/>
        </authorList>
    </citation>
    <scope>NUCLEOTIDE SEQUENCE [LARGE SCALE GENOMIC DNA]</scope>
    <source>
        <strain evidence="1 3">GO-13</strain>
    </source>
</reference>
<gene>
    <name evidence="1" type="ORF">AB447_222720</name>
    <name evidence="2" type="ORF">P8828_16830</name>
</gene>
<evidence type="ECO:0000313" key="4">
    <source>
        <dbReference type="Proteomes" id="UP001341297"/>
    </source>
</evidence>
<reference evidence="1" key="2">
    <citation type="submission" date="2015-10" db="EMBL/GenBank/DDBJ databases">
        <authorList>
            <person name="Gilbert D.G."/>
        </authorList>
    </citation>
    <scope>NUCLEOTIDE SEQUENCE</scope>
    <source>
        <strain evidence="1">GO-13</strain>
    </source>
</reference>
<evidence type="ECO:0000313" key="2">
    <source>
        <dbReference type="EMBL" id="MEC0486454.1"/>
    </source>
</evidence>
<reference evidence="2 4" key="3">
    <citation type="submission" date="2023-03" db="EMBL/GenBank/DDBJ databases">
        <title>Agriculturally important microbes genome sequencing.</title>
        <authorList>
            <person name="Dunlap C."/>
        </authorList>
    </citation>
    <scope>NUCLEOTIDE SEQUENCE [LARGE SCALE GENOMIC DNA]</scope>
    <source>
        <strain evidence="2 4">CBP-3203</strain>
    </source>
</reference>
<dbReference type="PATRIC" id="fig|1664069.3.peg.3268"/>
<keyword evidence="4" id="KW-1185">Reference proteome</keyword>
<evidence type="ECO:0000313" key="3">
    <source>
        <dbReference type="Proteomes" id="UP000036168"/>
    </source>
</evidence>